<dbReference type="PANTHER" id="PTHR15108">
    <property type="entry name" value="N-ACYLGLUCOSAMINE-2-EPIMERASE"/>
    <property type="match status" value="1"/>
</dbReference>
<gene>
    <name evidence="5" type="ORF">ALGA_0932</name>
</gene>
<comment type="function">
    <text evidence="4">Catalyzes the reversible epimerization of cellobiose to 4-O-beta-D-glucopyranosyl-D-mannose (Glc-Man).</text>
</comment>
<dbReference type="HAMAP" id="MF_00929">
    <property type="entry name" value="Cellobiose_2_epim"/>
    <property type="match status" value="1"/>
</dbReference>
<accession>A0A1Y1CG28</accession>
<organism evidence="5 6">
    <name type="scientific">Labilibaculum antarcticum</name>
    <dbReference type="NCBI Taxonomy" id="1717717"/>
    <lineage>
        <taxon>Bacteria</taxon>
        <taxon>Pseudomonadati</taxon>
        <taxon>Bacteroidota</taxon>
        <taxon>Bacteroidia</taxon>
        <taxon>Marinilabiliales</taxon>
        <taxon>Marinifilaceae</taxon>
        <taxon>Labilibaculum</taxon>
    </lineage>
</organism>
<dbReference type="InterPro" id="IPR012341">
    <property type="entry name" value="6hp_glycosidase-like_sf"/>
</dbReference>
<evidence type="ECO:0000256" key="2">
    <source>
        <dbReference type="ARBA" id="ARBA00008558"/>
    </source>
</evidence>
<evidence type="ECO:0000256" key="1">
    <source>
        <dbReference type="ARBA" id="ARBA00001470"/>
    </source>
</evidence>
<dbReference type="Proteomes" id="UP000218267">
    <property type="component" value="Chromosome"/>
</dbReference>
<dbReference type="InterPro" id="IPR028584">
    <property type="entry name" value="Cellobiose_2_epim"/>
</dbReference>
<dbReference type="Pfam" id="PF07221">
    <property type="entry name" value="GlcNAc_2-epim"/>
    <property type="match status" value="1"/>
</dbReference>
<comment type="similarity">
    <text evidence="2">Belongs to the N-acylglucosamine 2-epimerase family.</text>
</comment>
<reference evidence="5 6" key="1">
    <citation type="journal article" date="2018" name="Mar. Genomics">
        <title>Complete genome sequence of Marinifilaceae bacterium strain SPP2, isolated from the Antarctic marine sediment.</title>
        <authorList>
            <person name="Watanabe M."/>
            <person name="Kojima H."/>
            <person name="Fukui M."/>
        </authorList>
    </citation>
    <scope>NUCLEOTIDE SEQUENCE [LARGE SCALE GENOMIC DNA]</scope>
    <source>
        <strain evidence="5 6">SPP2</strain>
    </source>
</reference>
<dbReference type="GO" id="GO:0005975">
    <property type="term" value="P:carbohydrate metabolic process"/>
    <property type="evidence" value="ECO:0007669"/>
    <property type="project" value="InterPro"/>
</dbReference>
<dbReference type="EMBL" id="AP018042">
    <property type="protein sequence ID" value="BAX79319.1"/>
    <property type="molecule type" value="Genomic_DNA"/>
</dbReference>
<keyword evidence="3 4" id="KW-0413">Isomerase</keyword>
<evidence type="ECO:0000256" key="3">
    <source>
        <dbReference type="ARBA" id="ARBA00023235"/>
    </source>
</evidence>
<dbReference type="SUPFAM" id="SSF48208">
    <property type="entry name" value="Six-hairpin glycosidases"/>
    <property type="match status" value="1"/>
</dbReference>
<dbReference type="GO" id="GO:0047736">
    <property type="term" value="F:cellobiose epimerase activity"/>
    <property type="evidence" value="ECO:0007669"/>
    <property type="project" value="UniProtKB-UniRule"/>
</dbReference>
<protein>
    <recommendedName>
        <fullName evidence="4">Cellobiose 2-epimerase</fullName>
        <shortName evidence="4">CE</shortName>
        <ecNumber evidence="4">5.1.3.11</ecNumber>
    </recommendedName>
</protein>
<dbReference type="AlphaFoldDB" id="A0A1Y1CG28"/>
<reference evidence="6" key="2">
    <citation type="journal article" date="2020" name="Antonie Van Leeuwenhoek">
        <title>Labilibaculum antarcticum sp. nov., a novel facultative anaerobic, psychrotorelant bacterium isolated from marine sediment of Antarctica.</title>
        <authorList>
            <person name="Watanabe M."/>
            <person name="Kojima H."/>
            <person name="Fukui M."/>
        </authorList>
    </citation>
    <scope>NUCLEOTIDE SEQUENCE [LARGE SCALE GENOMIC DNA]</scope>
    <source>
        <strain evidence="6">SPP2</strain>
    </source>
</reference>
<dbReference type="InterPro" id="IPR010819">
    <property type="entry name" value="AGE/CE"/>
</dbReference>
<dbReference type="KEGG" id="mbas:ALGA_0932"/>
<dbReference type="Gene3D" id="1.50.10.10">
    <property type="match status" value="1"/>
</dbReference>
<comment type="catalytic activity">
    <reaction evidence="1 4">
        <text>D-cellobiose = beta-D-glucosyl-(1-&gt;4)-D-mannopyranose</text>
        <dbReference type="Rhea" id="RHEA:23384"/>
        <dbReference type="ChEBI" id="CHEBI:17057"/>
        <dbReference type="ChEBI" id="CHEBI:47931"/>
        <dbReference type="EC" id="5.1.3.11"/>
    </reaction>
</comment>
<dbReference type="InterPro" id="IPR008928">
    <property type="entry name" value="6-hairpin_glycosidase_sf"/>
</dbReference>
<name>A0A1Y1CG28_9BACT</name>
<dbReference type="OrthoDB" id="5141876at2"/>
<evidence type="ECO:0000313" key="6">
    <source>
        <dbReference type="Proteomes" id="UP000218267"/>
    </source>
</evidence>
<comment type="similarity">
    <text evidence="4">Belongs to the cellobiose 2-epimerase family.</text>
</comment>
<keyword evidence="6" id="KW-1185">Reference proteome</keyword>
<dbReference type="EC" id="5.1.3.11" evidence="4"/>
<proteinExistence type="inferred from homology"/>
<evidence type="ECO:0000313" key="5">
    <source>
        <dbReference type="EMBL" id="BAX79319.1"/>
    </source>
</evidence>
<sequence>MMDFNLKTLQGELGIVLQENILDYWEKYSVDDLSGGFIGQVNADNTKSFEANKGLILNARILWTFSISAVEMRSDDYQKLADRAYTYIQKYFRDPIYGGVYWELDYLGIPTQRKKQIYGQAFTIYALSEYYCLTGIQEVLDWAIEIYKLMEQHSYDDKYVGYIEAFGEDWSSLSDVRLSEKDANYEKTMNTHLHVLEAYTCLLQIWPNDQLKLKLTALINVFLERFIKSDGHLSLFFTRDWVLSGNTISYGHDIECAWLLTEAVQEIDDEDLIEKVRLVAVKIANGFIEEGIDYDGGVINEREGSNGKFDYDKHWWPQAEALVGLMNAYTITKDPKYVDALLKVWSFARKYHIDHENGEWHWLVNREGKPDLSKEKVGFWKCPYHNARACFEMINRIKHVKK</sequence>
<evidence type="ECO:0000256" key="4">
    <source>
        <dbReference type="HAMAP-Rule" id="MF_00929"/>
    </source>
</evidence>